<keyword evidence="3" id="KW-1185">Reference proteome</keyword>
<sequence length="148" mass="16518">MKHVVSLALKFVAWSVVLLSIFTIFDAPLLPIFIMTAGTAAVAYIIGDLLILPRFGNLAAAVADMPLAFLLIWLASSMLFEPTVYMAYASFFCALAIGAIEAFFHLLMEDRVLDKAREAQAYQWHGEGSWATEFAEEYENDQDKDDRT</sequence>
<dbReference type="InterPro" id="IPR019649">
    <property type="entry name" value="DUF2512"/>
</dbReference>
<name>A0A1I0SLC9_9BACL</name>
<gene>
    <name evidence="2" type="ORF">SAMN05192569_100233</name>
</gene>
<feature type="transmembrane region" description="Helical" evidence="1">
    <location>
        <begin position="85"/>
        <end position="107"/>
    </location>
</feature>
<organism evidence="2 3">
    <name type="scientific">Parageobacillus thermantarcticus</name>
    <dbReference type="NCBI Taxonomy" id="186116"/>
    <lineage>
        <taxon>Bacteria</taxon>
        <taxon>Bacillati</taxon>
        <taxon>Bacillota</taxon>
        <taxon>Bacilli</taxon>
        <taxon>Bacillales</taxon>
        <taxon>Anoxybacillaceae</taxon>
        <taxon>Parageobacillus</taxon>
    </lineage>
</organism>
<proteinExistence type="predicted"/>
<keyword evidence="1" id="KW-0472">Membrane</keyword>
<reference evidence="3" key="1">
    <citation type="submission" date="2016-10" db="EMBL/GenBank/DDBJ databases">
        <authorList>
            <person name="Varghese N."/>
            <person name="Submissions S."/>
        </authorList>
    </citation>
    <scope>NUCLEOTIDE SEQUENCE [LARGE SCALE GENOMIC DNA]</scope>
    <source>
        <strain evidence="3">M1</strain>
    </source>
</reference>
<evidence type="ECO:0000256" key="1">
    <source>
        <dbReference type="SAM" id="Phobius"/>
    </source>
</evidence>
<keyword evidence="1" id="KW-1133">Transmembrane helix</keyword>
<evidence type="ECO:0000313" key="3">
    <source>
        <dbReference type="Proteomes" id="UP000198650"/>
    </source>
</evidence>
<dbReference type="RefSeq" id="WP_090947775.1">
    <property type="nucleotide sequence ID" value="NZ_FOJS01000002.1"/>
</dbReference>
<dbReference type="AlphaFoldDB" id="A0A1I0SLC9"/>
<dbReference type="OrthoDB" id="2111682at2"/>
<evidence type="ECO:0000313" key="2">
    <source>
        <dbReference type="EMBL" id="SFA40223.1"/>
    </source>
</evidence>
<feature type="transmembrane region" description="Helical" evidence="1">
    <location>
        <begin position="7"/>
        <end position="25"/>
    </location>
</feature>
<keyword evidence="1" id="KW-0812">Transmembrane</keyword>
<feature type="transmembrane region" description="Helical" evidence="1">
    <location>
        <begin position="31"/>
        <end position="51"/>
    </location>
</feature>
<protein>
    <submittedName>
        <fullName evidence="2">Uncharacterized protein</fullName>
    </submittedName>
</protein>
<accession>A0A1I0SLC9</accession>
<dbReference type="EMBL" id="FOJS01000002">
    <property type="protein sequence ID" value="SFA40223.1"/>
    <property type="molecule type" value="Genomic_DNA"/>
</dbReference>
<dbReference type="STRING" id="186116.SAMN05192569_100233"/>
<feature type="transmembrane region" description="Helical" evidence="1">
    <location>
        <begin position="58"/>
        <end position="79"/>
    </location>
</feature>
<dbReference type="Pfam" id="PF10710">
    <property type="entry name" value="DUF2512"/>
    <property type="match status" value="1"/>
</dbReference>
<dbReference type="Proteomes" id="UP000198650">
    <property type="component" value="Unassembled WGS sequence"/>
</dbReference>